<reference evidence="1 2" key="1">
    <citation type="submission" date="2018-08" db="EMBL/GenBank/DDBJ databases">
        <title>Draft genome of the lignicolous fungus Coniochaeta pulveracea.</title>
        <authorList>
            <person name="Borstlap C.J."/>
            <person name="De Witt R.N."/>
            <person name="Botha A."/>
            <person name="Volschenk H."/>
        </authorList>
    </citation>
    <scope>NUCLEOTIDE SEQUENCE [LARGE SCALE GENOMIC DNA]</scope>
    <source>
        <strain evidence="1 2">CAB683</strain>
    </source>
</reference>
<evidence type="ECO:0000313" key="1">
    <source>
        <dbReference type="EMBL" id="RKU45858.1"/>
    </source>
</evidence>
<dbReference type="EMBL" id="QVQW01000018">
    <property type="protein sequence ID" value="RKU45858.1"/>
    <property type="molecule type" value="Genomic_DNA"/>
</dbReference>
<sequence length="113" mass="12747">MHVLSHVHTRLIKDRGGRRLILPSGSRIPGHCLLGEPTITASSPHRDPAYDLDLRPYGEYVCRMELHAKHPKASVQQEHPTGWTDHSVPNRAVTFHSSVTTLPVLRPYCTVQR</sequence>
<evidence type="ECO:0000313" key="2">
    <source>
        <dbReference type="Proteomes" id="UP000275385"/>
    </source>
</evidence>
<organism evidence="1 2">
    <name type="scientific">Coniochaeta pulveracea</name>
    <dbReference type="NCBI Taxonomy" id="177199"/>
    <lineage>
        <taxon>Eukaryota</taxon>
        <taxon>Fungi</taxon>
        <taxon>Dikarya</taxon>
        <taxon>Ascomycota</taxon>
        <taxon>Pezizomycotina</taxon>
        <taxon>Sordariomycetes</taxon>
        <taxon>Sordariomycetidae</taxon>
        <taxon>Coniochaetales</taxon>
        <taxon>Coniochaetaceae</taxon>
        <taxon>Coniochaeta</taxon>
    </lineage>
</organism>
<keyword evidence="2" id="KW-1185">Reference proteome</keyword>
<proteinExistence type="predicted"/>
<name>A0A420YD97_9PEZI</name>
<dbReference type="Proteomes" id="UP000275385">
    <property type="component" value="Unassembled WGS sequence"/>
</dbReference>
<dbReference type="AlphaFoldDB" id="A0A420YD97"/>
<accession>A0A420YD97</accession>
<comment type="caution">
    <text evidence="1">The sequence shown here is derived from an EMBL/GenBank/DDBJ whole genome shotgun (WGS) entry which is preliminary data.</text>
</comment>
<protein>
    <submittedName>
        <fullName evidence="1">Uncharacterized protein</fullName>
    </submittedName>
</protein>
<gene>
    <name evidence="1" type="ORF">DL546_007625</name>
</gene>